<evidence type="ECO:0000313" key="1">
    <source>
        <dbReference type="EMBL" id="KAJ2993854.1"/>
    </source>
</evidence>
<evidence type="ECO:0000313" key="2">
    <source>
        <dbReference type="Proteomes" id="UP001143856"/>
    </source>
</evidence>
<protein>
    <submittedName>
        <fullName evidence="1">Uncharacterized protein</fullName>
    </submittedName>
</protein>
<organism evidence="1 2">
    <name type="scientific">Xylaria curta</name>
    <dbReference type="NCBI Taxonomy" id="42375"/>
    <lineage>
        <taxon>Eukaryota</taxon>
        <taxon>Fungi</taxon>
        <taxon>Dikarya</taxon>
        <taxon>Ascomycota</taxon>
        <taxon>Pezizomycotina</taxon>
        <taxon>Sordariomycetes</taxon>
        <taxon>Xylariomycetidae</taxon>
        <taxon>Xylariales</taxon>
        <taxon>Xylariaceae</taxon>
        <taxon>Xylaria</taxon>
    </lineage>
</organism>
<dbReference type="Proteomes" id="UP001143856">
    <property type="component" value="Unassembled WGS sequence"/>
</dbReference>
<sequence length="670" mass="75209">MAVLPGLPGLEVTVYTHGRTAQEYDDPSGSGIYEVHQRSKAITKYIECKDNEPFGIHLKVTNEYPWGLENHDLSFAAVIDEIWAKGEICRQKDTEKEDWERDVSYRVVKNPNDSLRYVMQEFAFSTIINADHVTNGQHEADLVRMARLGSLEVRVYRTAVEEKRHAFVPTGEHPKEFIISREAKRGKLQTHGTKFTRTQPATRPRYIGCSILEEDDGPIATFRFKYRSRSALELGGIIPNPKNPLDCLVEISDDEKDSGKLRKARQIQRKLLSTSRQAGKEIKKEQNDHDDKFSLNSLRPPISKSSRVNRLIPLRARAKLEWQDDRSKLNPNYDRNNTKVMPSSVNIFTRRIAIKGIEKGGVCLGGEQRTSNVGRGAASSITKAPYGEADPRTKFRKVRFSIDDADVVPMARGTSNIHHPDTCDTALPSIEQGNDNTITRTGITENSKSDENRPQETSKAMFLADEKNPLSRITMNAKPPRRLGALDPRAKSIRTSSKAKHEHQALTKQDKDHLVGVETYNRGLQRLQELKQEYARVSGDIYRQLDTQHPPRHLDLPTPSPPIPDRVTRATGVLKTILLPPPPSRSHASTLNQAATVAPSRNSPPFVCPSVQTDADTLTKCEPGADVERGRPRVGKRKFSETDGLTTRLGYRRDSSTESYASALSQFDGD</sequence>
<comment type="caution">
    <text evidence="1">The sequence shown here is derived from an EMBL/GenBank/DDBJ whole genome shotgun (WGS) entry which is preliminary data.</text>
</comment>
<name>A0ACC1PLP5_9PEZI</name>
<keyword evidence="2" id="KW-1185">Reference proteome</keyword>
<reference evidence="1" key="1">
    <citation type="submission" date="2022-10" db="EMBL/GenBank/DDBJ databases">
        <title>Genome Sequence of Xylaria curta.</title>
        <authorList>
            <person name="Buettner E."/>
        </authorList>
    </citation>
    <scope>NUCLEOTIDE SEQUENCE</scope>
    <source>
        <strain evidence="1">Babe10</strain>
    </source>
</reference>
<dbReference type="EMBL" id="JAPDGR010000197">
    <property type="protein sequence ID" value="KAJ2993854.1"/>
    <property type="molecule type" value="Genomic_DNA"/>
</dbReference>
<accession>A0ACC1PLP5</accession>
<proteinExistence type="predicted"/>
<gene>
    <name evidence="1" type="ORF">NUW58_g1718</name>
</gene>